<evidence type="ECO:0000313" key="2">
    <source>
        <dbReference type="Proteomes" id="UP001589647"/>
    </source>
</evidence>
<protein>
    <recommendedName>
        <fullName evidence="3">Alpha/beta hydrolase</fullName>
    </recommendedName>
</protein>
<proteinExistence type="predicted"/>
<dbReference type="EMBL" id="JBHMEI010000005">
    <property type="protein sequence ID" value="MFB9201461.1"/>
    <property type="molecule type" value="Genomic_DNA"/>
</dbReference>
<keyword evidence="2" id="KW-1185">Reference proteome</keyword>
<reference evidence="1 2" key="1">
    <citation type="submission" date="2024-09" db="EMBL/GenBank/DDBJ databases">
        <authorList>
            <person name="Sun Q."/>
            <person name="Mori K."/>
        </authorList>
    </citation>
    <scope>NUCLEOTIDE SEQUENCE [LARGE SCALE GENOMIC DNA]</scope>
    <source>
        <strain evidence="1 2">CCM 3426</strain>
    </source>
</reference>
<accession>A0ABV5IAC5</accession>
<name>A0ABV5IAC5_9ACTN</name>
<organism evidence="1 2">
    <name type="scientific">Nonomuraea spiralis</name>
    <dbReference type="NCBI Taxonomy" id="46182"/>
    <lineage>
        <taxon>Bacteria</taxon>
        <taxon>Bacillati</taxon>
        <taxon>Actinomycetota</taxon>
        <taxon>Actinomycetes</taxon>
        <taxon>Streptosporangiales</taxon>
        <taxon>Streptosporangiaceae</taxon>
        <taxon>Nonomuraea</taxon>
    </lineage>
</organism>
<evidence type="ECO:0008006" key="3">
    <source>
        <dbReference type="Google" id="ProtNLM"/>
    </source>
</evidence>
<dbReference type="Gene3D" id="3.40.50.1820">
    <property type="entry name" value="alpha/beta hydrolase"/>
    <property type="match status" value="1"/>
</dbReference>
<dbReference type="SUPFAM" id="SSF53474">
    <property type="entry name" value="alpha/beta-Hydrolases"/>
    <property type="match status" value="1"/>
</dbReference>
<dbReference type="InterPro" id="IPR029058">
    <property type="entry name" value="AB_hydrolase_fold"/>
</dbReference>
<evidence type="ECO:0000313" key="1">
    <source>
        <dbReference type="EMBL" id="MFB9201461.1"/>
    </source>
</evidence>
<sequence>MSSAYDLDQVRHANASGRVPVVFVHDPWLLAESWEPWAEVFGQAGFVPVIPAWPAAAGEAVGHFAGLVGELARRPCVVGHAAGGLVAQVLAGLGLVRACVAVSPAPFRGALTYGRFRHAVANAVGEEEARRLYDRYAVPAGEAADPWSVDGTSPDRGPLLLVAGEMDRTVPWAAAHASYLCQARNEHHLTEIVELPGRGHSMTVDNGWREVCGTALTFIQRFVEP</sequence>
<dbReference type="RefSeq" id="WP_189649927.1">
    <property type="nucleotide sequence ID" value="NZ_BMRC01000011.1"/>
</dbReference>
<dbReference type="Proteomes" id="UP001589647">
    <property type="component" value="Unassembled WGS sequence"/>
</dbReference>
<comment type="caution">
    <text evidence="1">The sequence shown here is derived from an EMBL/GenBank/DDBJ whole genome shotgun (WGS) entry which is preliminary data.</text>
</comment>
<gene>
    <name evidence="1" type="ORF">ACFFV7_09685</name>
</gene>